<keyword evidence="1" id="KW-0812">Transmembrane</keyword>
<protein>
    <submittedName>
        <fullName evidence="2">Uncharacterized protein</fullName>
    </submittedName>
</protein>
<organism evidence="2 3">
    <name type="scientific">Mycena rosella</name>
    <name type="common">Pink bonnet</name>
    <name type="synonym">Agaricus rosellus</name>
    <dbReference type="NCBI Taxonomy" id="1033263"/>
    <lineage>
        <taxon>Eukaryota</taxon>
        <taxon>Fungi</taxon>
        <taxon>Dikarya</taxon>
        <taxon>Basidiomycota</taxon>
        <taxon>Agaricomycotina</taxon>
        <taxon>Agaricomycetes</taxon>
        <taxon>Agaricomycetidae</taxon>
        <taxon>Agaricales</taxon>
        <taxon>Marasmiineae</taxon>
        <taxon>Mycenaceae</taxon>
        <taxon>Mycena</taxon>
    </lineage>
</organism>
<dbReference type="AlphaFoldDB" id="A0AAD7GU50"/>
<keyword evidence="1" id="KW-1133">Transmembrane helix</keyword>
<gene>
    <name evidence="2" type="ORF">B0H17DRAFT_1037795</name>
</gene>
<dbReference type="Proteomes" id="UP001221757">
    <property type="component" value="Unassembled WGS sequence"/>
</dbReference>
<evidence type="ECO:0000313" key="2">
    <source>
        <dbReference type="EMBL" id="KAJ7705371.1"/>
    </source>
</evidence>
<dbReference type="EMBL" id="JARKIE010000008">
    <property type="protein sequence ID" value="KAJ7705371.1"/>
    <property type="molecule type" value="Genomic_DNA"/>
</dbReference>
<evidence type="ECO:0000256" key="1">
    <source>
        <dbReference type="SAM" id="Phobius"/>
    </source>
</evidence>
<comment type="caution">
    <text evidence="2">The sequence shown here is derived from an EMBL/GenBank/DDBJ whole genome shotgun (WGS) entry which is preliminary data.</text>
</comment>
<sequence length="82" mass="8684">MDLKILLVRMGSAPLIAMVTAGWIQSIISTLGLGIGRLGCSKTTRGLLRVPWHAIARAHGPGGSAWFCLVLRKIINTATGAF</sequence>
<proteinExistence type="predicted"/>
<feature type="transmembrane region" description="Helical" evidence="1">
    <location>
        <begin position="12"/>
        <end position="35"/>
    </location>
</feature>
<evidence type="ECO:0000313" key="3">
    <source>
        <dbReference type="Proteomes" id="UP001221757"/>
    </source>
</evidence>
<reference evidence="2" key="1">
    <citation type="submission" date="2023-03" db="EMBL/GenBank/DDBJ databases">
        <title>Massive genome expansion in bonnet fungi (Mycena s.s.) driven by repeated elements and novel gene families across ecological guilds.</title>
        <authorList>
            <consortium name="Lawrence Berkeley National Laboratory"/>
            <person name="Harder C.B."/>
            <person name="Miyauchi S."/>
            <person name="Viragh M."/>
            <person name="Kuo A."/>
            <person name="Thoen E."/>
            <person name="Andreopoulos B."/>
            <person name="Lu D."/>
            <person name="Skrede I."/>
            <person name="Drula E."/>
            <person name="Henrissat B."/>
            <person name="Morin E."/>
            <person name="Kohler A."/>
            <person name="Barry K."/>
            <person name="LaButti K."/>
            <person name="Morin E."/>
            <person name="Salamov A."/>
            <person name="Lipzen A."/>
            <person name="Mereny Z."/>
            <person name="Hegedus B."/>
            <person name="Baldrian P."/>
            <person name="Stursova M."/>
            <person name="Weitz H."/>
            <person name="Taylor A."/>
            <person name="Grigoriev I.V."/>
            <person name="Nagy L.G."/>
            <person name="Martin F."/>
            <person name="Kauserud H."/>
        </authorList>
    </citation>
    <scope>NUCLEOTIDE SEQUENCE</scope>
    <source>
        <strain evidence="2">CBHHK067</strain>
    </source>
</reference>
<keyword evidence="3" id="KW-1185">Reference proteome</keyword>
<name>A0AAD7GU50_MYCRO</name>
<keyword evidence="1" id="KW-0472">Membrane</keyword>
<accession>A0AAD7GU50</accession>